<dbReference type="OMA" id="EREHEKW"/>
<name>M8APP2_TRIUA</name>
<dbReference type="PANTHER" id="PTHR11654">
    <property type="entry name" value="OLIGOPEPTIDE TRANSPORTER-RELATED"/>
    <property type="match status" value="1"/>
</dbReference>
<dbReference type="InterPro" id="IPR036259">
    <property type="entry name" value="MFS_trans_sf"/>
</dbReference>
<dbReference type="AlphaFoldDB" id="M8APP2"/>
<proteinExistence type="predicted"/>
<dbReference type="EMBL" id="KD024756">
    <property type="protein sequence ID" value="EMS67030.1"/>
    <property type="molecule type" value="Genomic_DNA"/>
</dbReference>
<evidence type="ECO:0000313" key="1">
    <source>
        <dbReference type="EMBL" id="EMS67030.1"/>
    </source>
</evidence>
<accession>M8APP2</accession>
<gene>
    <name evidence="1" type="ORF">TRIUR3_04001</name>
</gene>
<sequence length="141" mass="15216">MGMVDAEAPFLTEHTEDGPPLAGVSDFRGRLVYRTSSGGWRSTLFVVVMEVASAFSYYGVSANLITYLTGPLGHSNAAAAAGGNWWGRATLMPLLGAFVADSWLGRYRSIILACILYVMMVKVWPKMLEGGSVGWKISDFA</sequence>
<dbReference type="eggNOG" id="KOG1237">
    <property type="taxonomic scope" value="Eukaryota"/>
</dbReference>
<reference evidence="1" key="1">
    <citation type="journal article" date="2013" name="Nature">
        <title>Draft genome of the wheat A-genome progenitor Triticum urartu.</title>
        <authorList>
            <person name="Ling H.Q."/>
            <person name="Zhao S."/>
            <person name="Liu D."/>
            <person name="Wang J."/>
            <person name="Sun H."/>
            <person name="Zhang C."/>
            <person name="Fan H."/>
            <person name="Li D."/>
            <person name="Dong L."/>
            <person name="Tao Y."/>
            <person name="Gao C."/>
            <person name="Wu H."/>
            <person name="Li Y."/>
            <person name="Cui Y."/>
            <person name="Guo X."/>
            <person name="Zheng S."/>
            <person name="Wang B."/>
            <person name="Yu K."/>
            <person name="Liang Q."/>
            <person name="Yang W."/>
            <person name="Lou X."/>
            <person name="Chen J."/>
            <person name="Feng M."/>
            <person name="Jian J."/>
            <person name="Zhang X."/>
            <person name="Luo G."/>
            <person name="Jiang Y."/>
            <person name="Liu J."/>
            <person name="Wang Z."/>
            <person name="Sha Y."/>
            <person name="Zhang B."/>
            <person name="Wu H."/>
            <person name="Tang D."/>
            <person name="Shen Q."/>
            <person name="Xue P."/>
            <person name="Zou S."/>
            <person name="Wang X."/>
            <person name="Liu X."/>
            <person name="Wang F."/>
            <person name="Yang Y."/>
            <person name="An X."/>
            <person name="Dong Z."/>
            <person name="Zhang K."/>
            <person name="Zhang X."/>
            <person name="Luo M.C."/>
            <person name="Dvorak J."/>
            <person name="Tong Y."/>
            <person name="Wang J."/>
            <person name="Yang H."/>
            <person name="Li Z."/>
            <person name="Wang D."/>
            <person name="Zhang A."/>
            <person name="Wang J."/>
        </authorList>
    </citation>
    <scope>NUCLEOTIDE SEQUENCE</scope>
</reference>
<organism evidence="1">
    <name type="scientific">Triticum urartu</name>
    <name type="common">Red wild einkorn</name>
    <name type="synonym">Crithodium urartu</name>
    <dbReference type="NCBI Taxonomy" id="4572"/>
    <lineage>
        <taxon>Eukaryota</taxon>
        <taxon>Viridiplantae</taxon>
        <taxon>Streptophyta</taxon>
        <taxon>Embryophyta</taxon>
        <taxon>Tracheophyta</taxon>
        <taxon>Spermatophyta</taxon>
        <taxon>Magnoliopsida</taxon>
        <taxon>Liliopsida</taxon>
        <taxon>Poales</taxon>
        <taxon>Poaceae</taxon>
        <taxon>BOP clade</taxon>
        <taxon>Pooideae</taxon>
        <taxon>Triticodae</taxon>
        <taxon>Triticeae</taxon>
        <taxon>Triticinae</taxon>
        <taxon>Triticum</taxon>
    </lineage>
</organism>
<protein>
    <submittedName>
        <fullName evidence="1">Uncharacterized protein</fullName>
    </submittedName>
</protein>
<dbReference type="Gene3D" id="1.20.1250.20">
    <property type="entry name" value="MFS general substrate transporter like domains"/>
    <property type="match status" value="1"/>
</dbReference>